<evidence type="ECO:0000313" key="1">
    <source>
        <dbReference type="EMBL" id="GEA85630.1"/>
    </source>
</evidence>
<reference evidence="1 2" key="1">
    <citation type="submission" date="2019-06" db="EMBL/GenBank/DDBJ databases">
        <title>Whole genome shotgun sequence of Cellulomonas gelida NBRC 3748.</title>
        <authorList>
            <person name="Hosoyama A."/>
            <person name="Uohara A."/>
            <person name="Ohji S."/>
            <person name="Ichikawa N."/>
        </authorList>
    </citation>
    <scope>NUCLEOTIDE SEQUENCE [LARGE SCALE GENOMIC DNA]</scope>
    <source>
        <strain evidence="1 2">NBRC 3748</strain>
    </source>
</reference>
<comment type="caution">
    <text evidence="1">The sequence shown here is derived from an EMBL/GenBank/DDBJ whole genome shotgun (WGS) entry which is preliminary data.</text>
</comment>
<proteinExistence type="predicted"/>
<dbReference type="AlphaFoldDB" id="A0A4Y3KRR4"/>
<name>A0A4Y3KRR4_9CELL</name>
<keyword evidence="2" id="KW-1185">Reference proteome</keyword>
<protein>
    <submittedName>
        <fullName evidence="1">Uncharacterized protein</fullName>
    </submittedName>
</protein>
<evidence type="ECO:0000313" key="2">
    <source>
        <dbReference type="Proteomes" id="UP000320461"/>
    </source>
</evidence>
<dbReference type="RefSeq" id="WP_048344559.1">
    <property type="nucleotide sequence ID" value="NZ_BJLQ01000041.1"/>
</dbReference>
<sequence length="187" mass="21070">MILADLQSRLRIALTNTLVEEWTLFTPTTGTSRPSERTIAFHLGWYVRQTIERTWNVDSEYDRSGMMLESSVKFGADAAHVPNLIVHHRGLLGPEHNLLLVHVSADSATADEPGPGIETAQALQRRFGYRYAMLLDLRLHTEGRRASVTPYWQWGTLEHGPETPGPVPVYTPRVLSEITERARRAGD</sequence>
<dbReference type="EMBL" id="BJLQ01000041">
    <property type="protein sequence ID" value="GEA85630.1"/>
    <property type="molecule type" value="Genomic_DNA"/>
</dbReference>
<dbReference type="OrthoDB" id="5141690at2"/>
<gene>
    <name evidence="1" type="ORF">CGE01nite_28810</name>
</gene>
<dbReference type="Proteomes" id="UP000320461">
    <property type="component" value="Unassembled WGS sequence"/>
</dbReference>
<organism evidence="1 2">
    <name type="scientific">Cellulomonas gelida</name>
    <dbReference type="NCBI Taxonomy" id="1712"/>
    <lineage>
        <taxon>Bacteria</taxon>
        <taxon>Bacillati</taxon>
        <taxon>Actinomycetota</taxon>
        <taxon>Actinomycetes</taxon>
        <taxon>Micrococcales</taxon>
        <taxon>Cellulomonadaceae</taxon>
        <taxon>Cellulomonas</taxon>
    </lineage>
</organism>
<accession>A0A4Y3KRR4</accession>